<name>A0A8J5FEM9_ZINOF</name>
<gene>
    <name evidence="1" type="ORF">ZIOFF_060501</name>
</gene>
<proteinExistence type="predicted"/>
<sequence length="126" mass="14104">MKFINKKPWLKLGCTTNPVARPSIPLAYNQKDEEVQNDDAAPHTIAVLIESAPGTLVYQDNDESWYYDEPAEGTSISNEYPFILVRKLNPNAVIPIQRTLGAAGFDLAASEARTIEPRGRNWYPLD</sequence>
<keyword evidence="2" id="KW-1185">Reference proteome</keyword>
<reference evidence="1 2" key="1">
    <citation type="submission" date="2020-08" db="EMBL/GenBank/DDBJ databases">
        <title>Plant Genome Project.</title>
        <authorList>
            <person name="Zhang R.-G."/>
        </authorList>
    </citation>
    <scope>NUCLEOTIDE SEQUENCE [LARGE SCALE GENOMIC DNA]</scope>
    <source>
        <tissue evidence="1">Rhizome</tissue>
    </source>
</reference>
<dbReference type="Proteomes" id="UP000734854">
    <property type="component" value="Unassembled WGS sequence"/>
</dbReference>
<dbReference type="SUPFAM" id="SSF51283">
    <property type="entry name" value="dUTPase-like"/>
    <property type="match status" value="1"/>
</dbReference>
<organism evidence="1 2">
    <name type="scientific">Zingiber officinale</name>
    <name type="common">Ginger</name>
    <name type="synonym">Amomum zingiber</name>
    <dbReference type="NCBI Taxonomy" id="94328"/>
    <lineage>
        <taxon>Eukaryota</taxon>
        <taxon>Viridiplantae</taxon>
        <taxon>Streptophyta</taxon>
        <taxon>Embryophyta</taxon>
        <taxon>Tracheophyta</taxon>
        <taxon>Spermatophyta</taxon>
        <taxon>Magnoliopsida</taxon>
        <taxon>Liliopsida</taxon>
        <taxon>Zingiberales</taxon>
        <taxon>Zingiberaceae</taxon>
        <taxon>Zingiber</taxon>
    </lineage>
</organism>
<dbReference type="EMBL" id="JACMSC010000016">
    <property type="protein sequence ID" value="KAG6483801.1"/>
    <property type="molecule type" value="Genomic_DNA"/>
</dbReference>
<evidence type="ECO:0000313" key="1">
    <source>
        <dbReference type="EMBL" id="KAG6483801.1"/>
    </source>
</evidence>
<dbReference type="AlphaFoldDB" id="A0A8J5FEM9"/>
<dbReference type="InterPro" id="IPR036157">
    <property type="entry name" value="dUTPase-like_sf"/>
</dbReference>
<evidence type="ECO:0000313" key="2">
    <source>
        <dbReference type="Proteomes" id="UP000734854"/>
    </source>
</evidence>
<accession>A0A8J5FEM9</accession>
<comment type="caution">
    <text evidence="1">The sequence shown here is derived from an EMBL/GenBank/DDBJ whole genome shotgun (WGS) entry which is preliminary data.</text>
</comment>
<protein>
    <submittedName>
        <fullName evidence="1">Uncharacterized protein</fullName>
    </submittedName>
</protein>
<dbReference type="Gene3D" id="2.70.40.10">
    <property type="match status" value="1"/>
</dbReference>